<dbReference type="InterPro" id="IPR058087">
    <property type="entry name" value="XAC2610_dom"/>
</dbReference>
<evidence type="ECO:0000313" key="2">
    <source>
        <dbReference type="EMBL" id="MYN17419.1"/>
    </source>
</evidence>
<sequence>MKKARKNWVGDSKDSCLSWMFFCLVACADSSLAAADANVAPIRFAPAAGVKASLLVHEHAVDISVTGARGEFRETVVVETEKNLKINLEDYNFDGHMDFSISHVDDGMGTYDVHQVYVYSVEQNRFVHLIPKCGDEFINLVVDKRSRTLLSSYVLNNRYMTCKMSTFVLSEQK</sequence>
<keyword evidence="1" id="KW-0732">Signal</keyword>
<evidence type="ECO:0000256" key="1">
    <source>
        <dbReference type="SAM" id="SignalP"/>
    </source>
</evidence>
<dbReference type="EMBL" id="WWCV01000017">
    <property type="protein sequence ID" value="MYN17419.1"/>
    <property type="molecule type" value="Genomic_DNA"/>
</dbReference>
<reference evidence="2 3" key="1">
    <citation type="submission" date="2019-12" db="EMBL/GenBank/DDBJ databases">
        <title>Novel species isolated from a subtropical stream in China.</title>
        <authorList>
            <person name="Lu H."/>
        </authorList>
    </citation>
    <scope>NUCLEOTIDE SEQUENCE [LARGE SCALE GENOMIC DNA]</scope>
    <source>
        <strain evidence="2 3">FT107W</strain>
    </source>
</reference>
<organism evidence="2 3">
    <name type="scientific">Duganella vulcania</name>
    <dbReference type="NCBI Taxonomy" id="2692166"/>
    <lineage>
        <taxon>Bacteria</taxon>
        <taxon>Pseudomonadati</taxon>
        <taxon>Pseudomonadota</taxon>
        <taxon>Betaproteobacteria</taxon>
        <taxon>Burkholderiales</taxon>
        <taxon>Oxalobacteraceae</taxon>
        <taxon>Telluria group</taxon>
        <taxon>Duganella</taxon>
    </lineage>
</organism>
<comment type="caution">
    <text evidence="2">The sequence shown here is derived from an EMBL/GenBank/DDBJ whole genome shotgun (WGS) entry which is preliminary data.</text>
</comment>
<feature type="chain" id="PRO_5032290954" description="VCBS repeat-containing protein" evidence="1">
    <location>
        <begin position="29"/>
        <end position="173"/>
    </location>
</feature>
<dbReference type="AlphaFoldDB" id="A0A845HIW4"/>
<evidence type="ECO:0008006" key="4">
    <source>
        <dbReference type="Google" id="ProtNLM"/>
    </source>
</evidence>
<dbReference type="RefSeq" id="WP_161090042.1">
    <property type="nucleotide sequence ID" value="NZ_WWCV01000017.1"/>
</dbReference>
<keyword evidence="3" id="KW-1185">Reference proteome</keyword>
<dbReference type="NCBIfam" id="NF047539">
    <property type="entry name" value="XAC2610_fam"/>
    <property type="match status" value="1"/>
</dbReference>
<protein>
    <recommendedName>
        <fullName evidence="4">VCBS repeat-containing protein</fullName>
    </recommendedName>
</protein>
<accession>A0A845HIW4</accession>
<proteinExistence type="predicted"/>
<gene>
    <name evidence="2" type="ORF">GTP81_11705</name>
</gene>
<evidence type="ECO:0000313" key="3">
    <source>
        <dbReference type="Proteomes" id="UP000484875"/>
    </source>
</evidence>
<feature type="signal peptide" evidence="1">
    <location>
        <begin position="1"/>
        <end position="28"/>
    </location>
</feature>
<dbReference type="Proteomes" id="UP000484875">
    <property type="component" value="Unassembled WGS sequence"/>
</dbReference>
<name>A0A845HIW4_9BURK</name>